<evidence type="ECO:0000256" key="1">
    <source>
        <dbReference type="SAM" id="MobiDB-lite"/>
    </source>
</evidence>
<feature type="region of interest" description="Disordered" evidence="1">
    <location>
        <begin position="75"/>
        <end position="110"/>
    </location>
</feature>
<dbReference type="Proteomes" id="UP000234681">
    <property type="component" value="Chromosome 8"/>
</dbReference>
<organism evidence="2 3">
    <name type="scientific">Rattus norvegicus</name>
    <name type="common">Rat</name>
    <dbReference type="NCBI Taxonomy" id="10116"/>
    <lineage>
        <taxon>Eukaryota</taxon>
        <taxon>Metazoa</taxon>
        <taxon>Chordata</taxon>
        <taxon>Craniata</taxon>
        <taxon>Vertebrata</taxon>
        <taxon>Euteleostomi</taxon>
        <taxon>Mammalia</taxon>
        <taxon>Eutheria</taxon>
        <taxon>Euarchontoglires</taxon>
        <taxon>Glires</taxon>
        <taxon>Rodentia</taxon>
        <taxon>Myomorpha</taxon>
        <taxon>Muroidea</taxon>
        <taxon>Muridae</taxon>
        <taxon>Murinae</taxon>
        <taxon>Rattus</taxon>
    </lineage>
</organism>
<reference evidence="2 3" key="1">
    <citation type="submission" date="2005-09" db="EMBL/GenBank/DDBJ databases">
        <authorList>
            <person name="Mural R.J."/>
            <person name="Li P.W."/>
            <person name="Adams M.D."/>
            <person name="Amanatides P.G."/>
            <person name="Baden-Tillson H."/>
            <person name="Barnstead M."/>
            <person name="Chin S.H."/>
            <person name="Dew I."/>
            <person name="Evans C.A."/>
            <person name="Ferriera S."/>
            <person name="Flanigan M."/>
            <person name="Fosler C."/>
            <person name="Glodek A."/>
            <person name="Gu Z."/>
            <person name="Holt R.A."/>
            <person name="Jennings D."/>
            <person name="Kraft C.L."/>
            <person name="Lu F."/>
            <person name="Nguyen T."/>
            <person name="Nusskern D.R."/>
            <person name="Pfannkoch C.M."/>
            <person name="Sitter C."/>
            <person name="Sutton G.G."/>
            <person name="Venter J.C."/>
            <person name="Wang Z."/>
            <person name="Woodage T."/>
            <person name="Zheng X.H."/>
            <person name="Zhong F."/>
        </authorList>
    </citation>
    <scope>NUCLEOTIDE SEQUENCE [LARGE SCALE GENOMIC DNA]</scope>
    <source>
        <strain>BN</strain>
        <strain evidence="3">Sprague-Dawley</strain>
    </source>
</reference>
<evidence type="ECO:0000313" key="2">
    <source>
        <dbReference type="EMBL" id="EDL77067.1"/>
    </source>
</evidence>
<dbReference type="EMBL" id="CH473954">
    <property type="protein sequence ID" value="EDL77067.1"/>
    <property type="molecule type" value="Genomic_DNA"/>
</dbReference>
<dbReference type="AlphaFoldDB" id="A6I3G0"/>
<proteinExistence type="predicted"/>
<feature type="non-terminal residue" evidence="2">
    <location>
        <position position="1"/>
    </location>
</feature>
<feature type="region of interest" description="Disordered" evidence="1">
    <location>
        <begin position="1"/>
        <end position="26"/>
    </location>
</feature>
<gene>
    <name evidence="2" type="ORF">rCG_25179</name>
</gene>
<evidence type="ECO:0000313" key="3">
    <source>
        <dbReference type="Proteomes" id="UP000234681"/>
    </source>
</evidence>
<accession>A6I3G0</accession>
<sequence>MGLARGNRRAARRRRRQVARSRARARSGYGRLGAALRVVAALLRAEGPWLPAAMAEGLRGCLREDYLLVFSGASKARGGRCGSASATPRCSTCAGRAAGPGQPGASPAVA</sequence>
<feature type="compositionally biased region" description="Low complexity" evidence="1">
    <location>
        <begin position="94"/>
        <end position="110"/>
    </location>
</feature>
<feature type="compositionally biased region" description="Basic residues" evidence="1">
    <location>
        <begin position="1"/>
        <end position="25"/>
    </location>
</feature>
<name>A6I3G0_RAT</name>
<protein>
    <submittedName>
        <fullName evidence="2">RCG25179</fullName>
    </submittedName>
</protein>